<feature type="region of interest" description="Disordered" evidence="1">
    <location>
        <begin position="1"/>
        <end position="98"/>
    </location>
</feature>
<organism evidence="2 3">
    <name type="scientific">Ambrosia artemisiifolia</name>
    <name type="common">Common ragweed</name>
    <dbReference type="NCBI Taxonomy" id="4212"/>
    <lineage>
        <taxon>Eukaryota</taxon>
        <taxon>Viridiplantae</taxon>
        <taxon>Streptophyta</taxon>
        <taxon>Embryophyta</taxon>
        <taxon>Tracheophyta</taxon>
        <taxon>Spermatophyta</taxon>
        <taxon>Magnoliopsida</taxon>
        <taxon>eudicotyledons</taxon>
        <taxon>Gunneridae</taxon>
        <taxon>Pentapetalae</taxon>
        <taxon>asterids</taxon>
        <taxon>campanulids</taxon>
        <taxon>Asterales</taxon>
        <taxon>Asteraceae</taxon>
        <taxon>Asteroideae</taxon>
        <taxon>Heliantheae alliance</taxon>
        <taxon>Heliantheae</taxon>
        <taxon>Ambrosia</taxon>
    </lineage>
</organism>
<evidence type="ECO:0000256" key="1">
    <source>
        <dbReference type="SAM" id="MobiDB-lite"/>
    </source>
</evidence>
<feature type="compositionally biased region" description="Polar residues" evidence="1">
    <location>
        <begin position="78"/>
        <end position="91"/>
    </location>
</feature>
<evidence type="ECO:0000313" key="3">
    <source>
        <dbReference type="Proteomes" id="UP001206925"/>
    </source>
</evidence>
<name>A0AAD5DCK0_AMBAR</name>
<dbReference type="AlphaFoldDB" id="A0AAD5DCK0"/>
<reference evidence="2" key="1">
    <citation type="submission" date="2022-06" db="EMBL/GenBank/DDBJ databases">
        <title>Uncovering the hologenomic basis of an extraordinary plant invasion.</title>
        <authorList>
            <person name="Bieker V.C."/>
            <person name="Martin M.D."/>
            <person name="Gilbert T."/>
            <person name="Hodgins K."/>
            <person name="Battlay P."/>
            <person name="Petersen B."/>
            <person name="Wilson J."/>
        </authorList>
    </citation>
    <scope>NUCLEOTIDE SEQUENCE</scope>
    <source>
        <strain evidence="2">AA19_3_7</strain>
        <tissue evidence="2">Leaf</tissue>
    </source>
</reference>
<feature type="compositionally biased region" description="Polar residues" evidence="1">
    <location>
        <begin position="21"/>
        <end position="31"/>
    </location>
</feature>
<feature type="compositionally biased region" description="Polar residues" evidence="1">
    <location>
        <begin position="45"/>
        <end position="70"/>
    </location>
</feature>
<evidence type="ECO:0000313" key="2">
    <source>
        <dbReference type="EMBL" id="KAI7758193.1"/>
    </source>
</evidence>
<accession>A0AAD5DCK0</accession>
<keyword evidence="3" id="KW-1185">Reference proteome</keyword>
<comment type="caution">
    <text evidence="2">The sequence shown here is derived from an EMBL/GenBank/DDBJ whole genome shotgun (WGS) entry which is preliminary data.</text>
</comment>
<gene>
    <name evidence="2" type="ORF">M8C21_006522</name>
</gene>
<protein>
    <submittedName>
        <fullName evidence="2">Uncharacterized protein</fullName>
    </submittedName>
</protein>
<proteinExistence type="predicted"/>
<dbReference type="EMBL" id="JAMZMK010000018">
    <property type="protein sequence ID" value="KAI7758193.1"/>
    <property type="molecule type" value="Genomic_DNA"/>
</dbReference>
<dbReference type="Proteomes" id="UP001206925">
    <property type="component" value="Unassembled WGS sequence"/>
</dbReference>
<sequence length="136" mass="14728">MFSFNFFNDFTAPKRKRPRQVSENPVSSSVKTENDHHQQRHQSPKTDISSPYLENNTPASADNGGSSFGFTTMPGHKGSQSLEPTVAVSQPQEEERKCGVGAVLTKDEGDKVKLNDGNSKNEAVITTAASTTVTSL</sequence>